<dbReference type="AlphaFoldDB" id="A0A077ZS32"/>
<evidence type="ECO:0000256" key="1">
    <source>
        <dbReference type="SAM" id="SignalP"/>
    </source>
</evidence>
<sequence length="731" mass="81947">MFMFHLLLYSCISRVAKSEADQIRLLTSNACSSNTLFYPLIFGGSESECTKDIIFDGFYADSSANLVITGRVDNSLSVRNVKWMKIFQSNPPANFLSPVISDNTVYAIILSASILRMTKIDIATGNELTSLNFDDMYSQGTISNVKVHVDTNSDIYLMINLNTNYFSYSQSEGMIVRLDQNLQTQWLSRIHGSSQKIGINYYDMDFQIDLTSLWKFSLAFTDSSTFKFIVNQIQKSDATYQTEATWSNSMPSTIIGSIRLTSDMTQWITLCQIDISDNLSFQVGQTSTNTLSSNYISSLILQSVEFEINSQVQILLLNVIPNNGQILTSRLIQKGSSSPIISAKLFLRQIGSGQLVYAFQNQQYLSTLYPSRLIVFASSDILSDTKQSCVNFTNPAVSAFLSGEISGSTSSTTLLFNPTIETLMLNTADSGLVDSAQPASYYYAMRDINSLYSCRLPIIFNPSELVYDFDSQTGQNIAYTIGVQTCLGQSYKIQSITQQTGAALDSTKFEFSQSLSTLYVKFLDTDQTDYVGLRYLKVTALYSGDLISSFIRLIGLPPKKYILDPQIPNHDLSNCTLNIYPFYYGHTFQVKTNFFDIDQFGNFLLAGQGTNSPFGQSGDLSIGRGFLTSMDQRSKPYWIYRVESEITPVTASECFHISQYSTYIYGLCSAKNNYYPEIASSPILIKLQQNSGQVVYLKNLPLSRYSPSTQTPLLIIRWIVDQKIKARQWLS</sequence>
<feature type="chain" id="PRO_5001728899" evidence="1">
    <location>
        <begin position="19"/>
        <end position="731"/>
    </location>
</feature>
<keyword evidence="1" id="KW-0732">Signal</keyword>
<name>A0A077ZS32_STYLE</name>
<gene>
    <name evidence="2" type="primary">Contig164.g199</name>
    <name evidence="2" type="ORF">STYLEM_1130</name>
</gene>
<feature type="signal peptide" evidence="1">
    <location>
        <begin position="1"/>
        <end position="18"/>
    </location>
</feature>
<protein>
    <submittedName>
        <fullName evidence="2">Uncharacterized protein</fullName>
    </submittedName>
</protein>
<evidence type="ECO:0000313" key="3">
    <source>
        <dbReference type="Proteomes" id="UP000039865"/>
    </source>
</evidence>
<evidence type="ECO:0000313" key="2">
    <source>
        <dbReference type="EMBL" id="CDW72175.1"/>
    </source>
</evidence>
<proteinExistence type="predicted"/>
<accession>A0A077ZS32</accession>
<keyword evidence="3" id="KW-1185">Reference proteome</keyword>
<reference evidence="2 3" key="1">
    <citation type="submission" date="2014-06" db="EMBL/GenBank/DDBJ databases">
        <authorList>
            <person name="Swart Estienne"/>
        </authorList>
    </citation>
    <scope>NUCLEOTIDE SEQUENCE [LARGE SCALE GENOMIC DNA]</scope>
    <source>
        <strain evidence="2 3">130c</strain>
    </source>
</reference>
<dbReference type="Proteomes" id="UP000039865">
    <property type="component" value="Unassembled WGS sequence"/>
</dbReference>
<dbReference type="EMBL" id="CCKQ01001068">
    <property type="protein sequence ID" value="CDW72175.1"/>
    <property type="molecule type" value="Genomic_DNA"/>
</dbReference>
<dbReference type="InParanoid" id="A0A077ZS32"/>
<organism evidence="2 3">
    <name type="scientific">Stylonychia lemnae</name>
    <name type="common">Ciliate</name>
    <dbReference type="NCBI Taxonomy" id="5949"/>
    <lineage>
        <taxon>Eukaryota</taxon>
        <taxon>Sar</taxon>
        <taxon>Alveolata</taxon>
        <taxon>Ciliophora</taxon>
        <taxon>Intramacronucleata</taxon>
        <taxon>Spirotrichea</taxon>
        <taxon>Stichotrichia</taxon>
        <taxon>Sporadotrichida</taxon>
        <taxon>Oxytrichidae</taxon>
        <taxon>Stylonychinae</taxon>
        <taxon>Stylonychia</taxon>
    </lineage>
</organism>